<dbReference type="Proteomes" id="UP001642484">
    <property type="component" value="Unassembled WGS sequence"/>
</dbReference>
<proteinExistence type="predicted"/>
<evidence type="ECO:0000313" key="2">
    <source>
        <dbReference type="Proteomes" id="UP001642484"/>
    </source>
</evidence>
<name>A0ABP0RY29_9DINO</name>
<comment type="caution">
    <text evidence="1">The sequence shown here is derived from an EMBL/GenBank/DDBJ whole genome shotgun (WGS) entry which is preliminary data.</text>
</comment>
<reference evidence="1 2" key="1">
    <citation type="submission" date="2024-02" db="EMBL/GenBank/DDBJ databases">
        <authorList>
            <person name="Chen Y."/>
            <person name="Shah S."/>
            <person name="Dougan E. K."/>
            <person name="Thang M."/>
            <person name="Chan C."/>
        </authorList>
    </citation>
    <scope>NUCLEOTIDE SEQUENCE [LARGE SCALE GENOMIC DNA]</scope>
</reference>
<evidence type="ECO:0000313" key="1">
    <source>
        <dbReference type="EMBL" id="CAK9104380.1"/>
    </source>
</evidence>
<dbReference type="EMBL" id="CAXAMN010026606">
    <property type="protein sequence ID" value="CAK9104380.1"/>
    <property type="molecule type" value="Genomic_DNA"/>
</dbReference>
<accession>A0ABP0RY29</accession>
<protein>
    <submittedName>
        <fullName evidence="1">Uncharacterized protein</fullName>
    </submittedName>
</protein>
<organism evidence="1 2">
    <name type="scientific">Durusdinium trenchii</name>
    <dbReference type="NCBI Taxonomy" id="1381693"/>
    <lineage>
        <taxon>Eukaryota</taxon>
        <taxon>Sar</taxon>
        <taxon>Alveolata</taxon>
        <taxon>Dinophyceae</taxon>
        <taxon>Suessiales</taxon>
        <taxon>Symbiodiniaceae</taxon>
        <taxon>Durusdinium</taxon>
    </lineage>
</organism>
<keyword evidence="2" id="KW-1185">Reference proteome</keyword>
<gene>
    <name evidence="1" type="ORF">CCMP2556_LOCUS48944</name>
</gene>
<sequence>MLSTVTSTASMDKSKESQERGITLDLGFSSFSTDAPEHIQDRDLSQSKVVFGGLSRPCISHPHRHRWCPDH</sequence>